<evidence type="ECO:0000259" key="1">
    <source>
        <dbReference type="PROSITE" id="PS50003"/>
    </source>
</evidence>
<feature type="domain" description="PH" evidence="1">
    <location>
        <begin position="1"/>
        <end position="18"/>
    </location>
</feature>
<dbReference type="Proteomes" id="UP000054928">
    <property type="component" value="Unassembled WGS sequence"/>
</dbReference>
<reference evidence="3" key="1">
    <citation type="submission" date="2014-09" db="EMBL/GenBank/DDBJ databases">
        <authorList>
            <person name="Sharma Rahul"/>
            <person name="Thines Marco"/>
        </authorList>
    </citation>
    <scope>NUCLEOTIDE SEQUENCE [LARGE SCALE GENOMIC DNA]</scope>
</reference>
<sequence length="66" mass="7527">MNSEDAPEWVKAINTELKAHLENVANAPVYIHNVYSPVNDHDRAVFFTIFRSIVSKTLQHTSFLVT</sequence>
<evidence type="ECO:0000313" key="3">
    <source>
        <dbReference type="Proteomes" id="UP000054928"/>
    </source>
</evidence>
<name>A0A0P1AL73_PLAHL</name>
<dbReference type="EMBL" id="CCYD01000553">
    <property type="protein sequence ID" value="CEG41631.1"/>
    <property type="molecule type" value="Genomic_DNA"/>
</dbReference>
<dbReference type="AlphaFoldDB" id="A0A0P1AL73"/>
<keyword evidence="3" id="KW-1185">Reference proteome</keyword>
<dbReference type="GeneID" id="36407019"/>
<protein>
    <submittedName>
        <fullName evidence="2">Pleckstrin homology domain</fullName>
    </submittedName>
</protein>
<accession>A0A0P1AL73</accession>
<dbReference type="PROSITE" id="PS50003">
    <property type="entry name" value="PH_DOMAIN"/>
    <property type="match status" value="1"/>
</dbReference>
<dbReference type="RefSeq" id="XP_024578000.1">
    <property type="nucleotide sequence ID" value="XM_024727421.1"/>
</dbReference>
<proteinExistence type="predicted"/>
<dbReference type="InterPro" id="IPR001849">
    <property type="entry name" value="PH_domain"/>
</dbReference>
<evidence type="ECO:0000313" key="2">
    <source>
        <dbReference type="EMBL" id="CEG41631.1"/>
    </source>
</evidence>
<organism evidence="2 3">
    <name type="scientific">Plasmopara halstedii</name>
    <name type="common">Downy mildew of sunflower</name>
    <dbReference type="NCBI Taxonomy" id="4781"/>
    <lineage>
        <taxon>Eukaryota</taxon>
        <taxon>Sar</taxon>
        <taxon>Stramenopiles</taxon>
        <taxon>Oomycota</taxon>
        <taxon>Peronosporomycetes</taxon>
        <taxon>Peronosporales</taxon>
        <taxon>Peronosporaceae</taxon>
        <taxon>Plasmopara</taxon>
    </lineage>
</organism>